<dbReference type="UniPathway" id="UPA00253">
    <property type="reaction ID" value="UER00331"/>
</dbReference>
<dbReference type="GO" id="GO:0009435">
    <property type="term" value="P:NAD+ biosynthetic process"/>
    <property type="evidence" value="ECO:0007669"/>
    <property type="project" value="UniProtKB-UniPathway"/>
</dbReference>
<dbReference type="InterPro" id="IPR002638">
    <property type="entry name" value="Quinolinate_PRibosylTrfase_C"/>
</dbReference>
<dbReference type="InterPro" id="IPR036068">
    <property type="entry name" value="Nicotinate_pribotase-like_C"/>
</dbReference>
<keyword evidence="7 12" id="KW-0328">Glycosyltransferase</keyword>
<dbReference type="InterPro" id="IPR027277">
    <property type="entry name" value="NadC/ModD"/>
</dbReference>
<dbReference type="InterPro" id="IPR013785">
    <property type="entry name" value="Aldolase_TIM"/>
</dbReference>
<evidence type="ECO:0000256" key="13">
    <source>
        <dbReference type="PIRSR" id="PIRSR006250-1"/>
    </source>
</evidence>
<dbReference type="NCBIfam" id="TIGR00078">
    <property type="entry name" value="nadC"/>
    <property type="match status" value="1"/>
</dbReference>
<sequence length="316" mass="34309">MKKPANSPKDAPGLRPLVENSNRTRRVGTTSTGRLSLTGAPRAAANVDRLIRLALTEDIGAGDITSRLVVPAETCAEARLVARSPGVLCGIRICARVFKTVDAKVRFRILQPDGTRFRRGTELARIDGHARSLLAAERTALNFLQRLSGVATLTRHYVDAVRGTGAVVLDTRKTIPAWRALDKYAVRCGGGRNHRHGLYDMIIIKDNHIRACGSITAALKRCRQSRHLVEVETQTLADVREALAAGARWIMLDNMPLAEIRRAVLLVAGRCRIEASGGITLANVRRVARTGVDFISIGALTHSAPAADIALDFLPR</sequence>
<dbReference type="GO" id="GO:0004514">
    <property type="term" value="F:nicotinate-nucleotide diphosphorylase (carboxylating) activity"/>
    <property type="evidence" value="ECO:0007669"/>
    <property type="project" value="UniProtKB-EC"/>
</dbReference>
<feature type="compositionally biased region" description="Low complexity" evidence="14">
    <location>
        <begin position="27"/>
        <end position="36"/>
    </location>
</feature>
<feature type="region of interest" description="Disordered" evidence="14">
    <location>
        <begin position="1"/>
        <end position="36"/>
    </location>
</feature>
<accession>A0A7C4CAZ3</accession>
<dbReference type="Pfam" id="PF01729">
    <property type="entry name" value="QRPTase_C"/>
    <property type="match status" value="1"/>
</dbReference>
<reference evidence="17" key="1">
    <citation type="journal article" date="2020" name="mSystems">
        <title>Genome- and Community-Level Interaction Insights into Carbon Utilization and Element Cycling Functions of Hydrothermarchaeota in Hydrothermal Sediment.</title>
        <authorList>
            <person name="Zhou Z."/>
            <person name="Liu Y."/>
            <person name="Xu W."/>
            <person name="Pan J."/>
            <person name="Luo Z.H."/>
            <person name="Li M."/>
        </authorList>
    </citation>
    <scope>NUCLEOTIDE SEQUENCE [LARGE SCALE GENOMIC DNA]</scope>
    <source>
        <strain evidence="17">SpSt-488</strain>
    </source>
</reference>
<proteinExistence type="inferred from homology"/>
<feature type="binding site" evidence="13">
    <location>
        <position position="205"/>
    </location>
    <ligand>
        <name>substrate</name>
    </ligand>
</feature>
<dbReference type="SUPFAM" id="SSF51690">
    <property type="entry name" value="Nicotinate/Quinolinate PRTase C-terminal domain-like"/>
    <property type="match status" value="1"/>
</dbReference>
<evidence type="ECO:0000256" key="8">
    <source>
        <dbReference type="ARBA" id="ARBA00022679"/>
    </source>
</evidence>
<evidence type="ECO:0000256" key="2">
    <source>
        <dbReference type="ARBA" id="ARBA00004893"/>
    </source>
</evidence>
<dbReference type="Gene3D" id="3.90.1170.20">
    <property type="entry name" value="Quinolinate phosphoribosyl transferase, N-terminal domain"/>
    <property type="match status" value="1"/>
</dbReference>
<dbReference type="SUPFAM" id="SSF54675">
    <property type="entry name" value="Nicotinate/Quinolinate PRTase N-terminal domain-like"/>
    <property type="match status" value="1"/>
</dbReference>
<evidence type="ECO:0000256" key="7">
    <source>
        <dbReference type="ARBA" id="ARBA00022676"/>
    </source>
</evidence>
<feature type="binding site" evidence="13">
    <location>
        <position position="232"/>
    </location>
    <ligand>
        <name>substrate</name>
    </ligand>
</feature>
<dbReference type="InterPro" id="IPR037128">
    <property type="entry name" value="Quinolinate_PRibosylTase_N_sf"/>
</dbReference>
<feature type="binding site" evidence="13">
    <location>
        <position position="253"/>
    </location>
    <ligand>
        <name>substrate</name>
    </ligand>
</feature>
<feature type="domain" description="Quinolinate phosphoribosyl transferase C-terminal" evidence="15">
    <location>
        <begin position="150"/>
        <end position="312"/>
    </location>
</feature>
<dbReference type="PIRSF" id="PIRSF006250">
    <property type="entry name" value="NadC_ModD"/>
    <property type="match status" value="1"/>
</dbReference>
<evidence type="ECO:0000259" key="15">
    <source>
        <dbReference type="Pfam" id="PF01729"/>
    </source>
</evidence>
<evidence type="ECO:0000256" key="4">
    <source>
        <dbReference type="ARBA" id="ARBA00011218"/>
    </source>
</evidence>
<comment type="similarity">
    <text evidence="3 12">Belongs to the NadC/ModD family.</text>
</comment>
<dbReference type="AlphaFoldDB" id="A0A7C4CAZ3"/>
<dbReference type="PANTHER" id="PTHR32179:SF3">
    <property type="entry name" value="NICOTINATE-NUCLEOTIDE PYROPHOSPHORYLASE [CARBOXYLATING]"/>
    <property type="match status" value="1"/>
</dbReference>
<evidence type="ECO:0000256" key="10">
    <source>
        <dbReference type="ARBA" id="ARBA00047445"/>
    </source>
</evidence>
<evidence type="ECO:0000256" key="1">
    <source>
        <dbReference type="ARBA" id="ARBA00003237"/>
    </source>
</evidence>
<dbReference type="GO" id="GO:0005737">
    <property type="term" value="C:cytoplasm"/>
    <property type="evidence" value="ECO:0007669"/>
    <property type="project" value="TreeGrafter"/>
</dbReference>
<organism evidence="17">
    <name type="scientific">candidate division WOR-3 bacterium</name>
    <dbReference type="NCBI Taxonomy" id="2052148"/>
    <lineage>
        <taxon>Bacteria</taxon>
        <taxon>Bacteria division WOR-3</taxon>
    </lineage>
</organism>
<keyword evidence="6" id="KW-0662">Pyridine nucleotide biosynthesis</keyword>
<dbReference type="Gene3D" id="3.20.20.70">
    <property type="entry name" value="Aldolase class I"/>
    <property type="match status" value="1"/>
</dbReference>
<comment type="subunit">
    <text evidence="4">Hexamer formed by 3 homodimers.</text>
</comment>
<evidence type="ECO:0000256" key="6">
    <source>
        <dbReference type="ARBA" id="ARBA00022642"/>
    </source>
</evidence>
<name>A0A7C4CAZ3_UNCW3</name>
<evidence type="ECO:0000259" key="16">
    <source>
        <dbReference type="Pfam" id="PF02749"/>
    </source>
</evidence>
<dbReference type="InterPro" id="IPR022412">
    <property type="entry name" value="Quinolinate_PRibosylTrfase_N"/>
</dbReference>
<comment type="pathway">
    <text evidence="2">Cofactor biosynthesis; NAD(+) biosynthesis; nicotinate D-ribonucleotide from quinolinate: step 1/1.</text>
</comment>
<dbReference type="Pfam" id="PF02749">
    <property type="entry name" value="QRPTase_N"/>
    <property type="match status" value="1"/>
</dbReference>
<evidence type="ECO:0000256" key="11">
    <source>
        <dbReference type="ARBA" id="ARBA00069173"/>
    </source>
</evidence>
<dbReference type="InterPro" id="IPR004393">
    <property type="entry name" value="NadC"/>
</dbReference>
<dbReference type="EMBL" id="DSUT01000082">
    <property type="protein sequence ID" value="HGK28105.1"/>
    <property type="molecule type" value="Genomic_DNA"/>
</dbReference>
<gene>
    <name evidence="17" type="primary">nadC</name>
    <name evidence="17" type="ORF">ENS41_04045</name>
</gene>
<feature type="binding site" evidence="13">
    <location>
        <position position="195"/>
    </location>
    <ligand>
        <name>substrate</name>
    </ligand>
</feature>
<feature type="binding site" evidence="13">
    <location>
        <position position="138"/>
    </location>
    <ligand>
        <name>substrate</name>
    </ligand>
</feature>
<dbReference type="PANTHER" id="PTHR32179">
    <property type="entry name" value="NICOTINATE-NUCLEOTIDE PYROPHOSPHORYLASE [CARBOXYLATING]"/>
    <property type="match status" value="1"/>
</dbReference>
<comment type="function">
    <text evidence="1">Involved in the catabolism of quinolinic acid (QA).</text>
</comment>
<dbReference type="FunFam" id="3.90.1170.20:FF:000001">
    <property type="entry name" value="Nicotinate-nucleotide diphosphorylase (Carboxylating)"/>
    <property type="match status" value="1"/>
</dbReference>
<feature type="domain" description="Quinolinate phosphoribosyl transferase N-terminal" evidence="16">
    <location>
        <begin position="63"/>
        <end position="148"/>
    </location>
</feature>
<dbReference type="EC" id="2.4.2.19" evidence="5"/>
<evidence type="ECO:0000313" key="17">
    <source>
        <dbReference type="EMBL" id="HGK28105.1"/>
    </source>
</evidence>
<comment type="caution">
    <text evidence="17">The sequence shown here is derived from an EMBL/GenBank/DDBJ whole genome shotgun (WGS) entry which is preliminary data.</text>
</comment>
<evidence type="ECO:0000256" key="3">
    <source>
        <dbReference type="ARBA" id="ARBA00009400"/>
    </source>
</evidence>
<evidence type="ECO:0000256" key="12">
    <source>
        <dbReference type="PIRNR" id="PIRNR006250"/>
    </source>
</evidence>
<protein>
    <recommendedName>
        <fullName evidence="11">Probable nicotinate-nucleotide pyrophosphorylase [carboxylating]</fullName>
        <ecNumber evidence="5">2.4.2.19</ecNumber>
    </recommendedName>
    <alternativeName>
        <fullName evidence="9">Quinolinate phosphoribosyltransferase [decarboxylating]</fullName>
    </alternativeName>
</protein>
<dbReference type="FunFam" id="3.20.20.70:FF:000030">
    <property type="entry name" value="Nicotinate-nucleotide pyrophosphorylase, carboxylating"/>
    <property type="match status" value="1"/>
</dbReference>
<dbReference type="GO" id="GO:0034213">
    <property type="term" value="P:quinolinate catabolic process"/>
    <property type="evidence" value="ECO:0007669"/>
    <property type="project" value="TreeGrafter"/>
</dbReference>
<feature type="binding site" evidence="13">
    <location>
        <begin position="276"/>
        <end position="278"/>
    </location>
    <ligand>
        <name>substrate</name>
    </ligand>
</feature>
<feature type="binding site" evidence="13">
    <location>
        <begin position="171"/>
        <end position="173"/>
    </location>
    <ligand>
        <name>substrate</name>
    </ligand>
</feature>
<feature type="binding site" evidence="13">
    <location>
        <begin position="297"/>
        <end position="299"/>
    </location>
    <ligand>
        <name>substrate</name>
    </ligand>
</feature>
<dbReference type="CDD" id="cd01572">
    <property type="entry name" value="QPRTase"/>
    <property type="match status" value="1"/>
</dbReference>
<comment type="catalytic activity">
    <reaction evidence="10">
        <text>nicotinate beta-D-ribonucleotide + CO2 + diphosphate = quinolinate + 5-phospho-alpha-D-ribose 1-diphosphate + 2 H(+)</text>
        <dbReference type="Rhea" id="RHEA:12733"/>
        <dbReference type="ChEBI" id="CHEBI:15378"/>
        <dbReference type="ChEBI" id="CHEBI:16526"/>
        <dbReference type="ChEBI" id="CHEBI:29959"/>
        <dbReference type="ChEBI" id="CHEBI:33019"/>
        <dbReference type="ChEBI" id="CHEBI:57502"/>
        <dbReference type="ChEBI" id="CHEBI:58017"/>
        <dbReference type="EC" id="2.4.2.19"/>
    </reaction>
</comment>
<evidence type="ECO:0000256" key="5">
    <source>
        <dbReference type="ARBA" id="ARBA00011944"/>
    </source>
</evidence>
<evidence type="ECO:0000256" key="14">
    <source>
        <dbReference type="SAM" id="MobiDB-lite"/>
    </source>
</evidence>
<evidence type="ECO:0000256" key="9">
    <source>
        <dbReference type="ARBA" id="ARBA00033102"/>
    </source>
</evidence>
<keyword evidence="8 12" id="KW-0808">Transferase</keyword>